<protein>
    <submittedName>
        <fullName evidence="2">DUF2946 domain-containing protein</fullName>
    </submittedName>
</protein>
<dbReference type="EMBL" id="QQSY01000005">
    <property type="protein sequence ID" value="RDI97364.1"/>
    <property type="molecule type" value="Genomic_DNA"/>
</dbReference>
<dbReference type="InterPro" id="IPR021333">
    <property type="entry name" value="DUF2946"/>
</dbReference>
<reference evidence="2 3" key="1">
    <citation type="submission" date="2018-07" db="EMBL/GenBank/DDBJ databases">
        <title>Dyella solisilvae sp. nov., isolated from the pine and broad-leaved mixed forest soil.</title>
        <authorList>
            <person name="Gao Z."/>
            <person name="Qiu L."/>
        </authorList>
    </citation>
    <scope>NUCLEOTIDE SEQUENCE [LARGE SCALE GENOMIC DNA]</scope>
    <source>
        <strain evidence="2 3">DHG54</strain>
    </source>
</reference>
<keyword evidence="3" id="KW-1185">Reference proteome</keyword>
<keyword evidence="1" id="KW-0732">Signal</keyword>
<sequence>MAWLALLAMALIVAMPAISRVMPVADALPHSAHHHAHHGMAEGHAPALPDHSGHGIDHCGYCVLFELQSVLASGHVLFLVPAAPVGSPEPWIPTVEHDVPSLLGAQPRGPPLIG</sequence>
<feature type="chain" id="PRO_5016886123" evidence="1">
    <location>
        <begin position="20"/>
        <end position="114"/>
    </location>
</feature>
<dbReference type="Proteomes" id="UP000254711">
    <property type="component" value="Unassembled WGS sequence"/>
</dbReference>
<gene>
    <name evidence="2" type="ORF">DVT68_16540</name>
</gene>
<evidence type="ECO:0000313" key="2">
    <source>
        <dbReference type="EMBL" id="RDI97364.1"/>
    </source>
</evidence>
<organism evidence="2 3">
    <name type="scientific">Dyella solisilvae</name>
    <dbReference type="NCBI Taxonomy" id="1920168"/>
    <lineage>
        <taxon>Bacteria</taxon>
        <taxon>Pseudomonadati</taxon>
        <taxon>Pseudomonadota</taxon>
        <taxon>Gammaproteobacteria</taxon>
        <taxon>Lysobacterales</taxon>
        <taxon>Rhodanobacteraceae</taxon>
        <taxon>Dyella</taxon>
    </lineage>
</organism>
<comment type="caution">
    <text evidence="2">The sequence shown here is derived from an EMBL/GenBank/DDBJ whole genome shotgun (WGS) entry which is preliminary data.</text>
</comment>
<evidence type="ECO:0000256" key="1">
    <source>
        <dbReference type="SAM" id="SignalP"/>
    </source>
</evidence>
<evidence type="ECO:0000313" key="3">
    <source>
        <dbReference type="Proteomes" id="UP000254711"/>
    </source>
</evidence>
<proteinExistence type="predicted"/>
<dbReference type="Pfam" id="PF11162">
    <property type="entry name" value="DUF2946"/>
    <property type="match status" value="1"/>
</dbReference>
<name>A0A370K3Z0_9GAMM</name>
<accession>A0A370K3Z0</accession>
<dbReference type="AlphaFoldDB" id="A0A370K3Z0"/>
<feature type="signal peptide" evidence="1">
    <location>
        <begin position="1"/>
        <end position="19"/>
    </location>
</feature>